<feature type="non-terminal residue" evidence="2">
    <location>
        <position position="231"/>
    </location>
</feature>
<dbReference type="InterPro" id="IPR011051">
    <property type="entry name" value="RmlC_Cupin_sf"/>
</dbReference>
<reference evidence="2" key="1">
    <citation type="journal article" date="2014" name="Front. Microbiol.">
        <title>High frequency of phylogenetically diverse reductive dehalogenase-homologous genes in deep subseafloor sedimentary metagenomes.</title>
        <authorList>
            <person name="Kawai M."/>
            <person name="Futagami T."/>
            <person name="Toyoda A."/>
            <person name="Takaki Y."/>
            <person name="Nishi S."/>
            <person name="Hori S."/>
            <person name="Arai W."/>
            <person name="Tsubouchi T."/>
            <person name="Morono Y."/>
            <person name="Uchiyama I."/>
            <person name="Ito T."/>
            <person name="Fujiyama A."/>
            <person name="Inagaki F."/>
            <person name="Takami H."/>
        </authorList>
    </citation>
    <scope>NUCLEOTIDE SEQUENCE</scope>
    <source>
        <strain evidence="2">Expedition CK06-06</strain>
    </source>
</reference>
<dbReference type="SUPFAM" id="SSF109604">
    <property type="entry name" value="HD-domain/PDEase-like"/>
    <property type="match status" value="1"/>
</dbReference>
<dbReference type="InterPro" id="IPR037522">
    <property type="entry name" value="HD_GYP_dom"/>
</dbReference>
<dbReference type="InterPro" id="IPR014710">
    <property type="entry name" value="RmlC-like_jellyroll"/>
</dbReference>
<dbReference type="InterPro" id="IPR052020">
    <property type="entry name" value="Cyclic_di-GMP/3'3'-cGAMP_PDE"/>
</dbReference>
<dbReference type="Gene3D" id="1.10.3210.10">
    <property type="entry name" value="Hypothetical protein af1432"/>
    <property type="match status" value="1"/>
</dbReference>
<organism evidence="2">
    <name type="scientific">marine sediment metagenome</name>
    <dbReference type="NCBI Taxonomy" id="412755"/>
    <lineage>
        <taxon>unclassified sequences</taxon>
        <taxon>metagenomes</taxon>
        <taxon>ecological metagenomes</taxon>
    </lineage>
</organism>
<feature type="domain" description="HD-GYP" evidence="1">
    <location>
        <begin position="166"/>
        <end position="231"/>
    </location>
</feature>
<dbReference type="PANTHER" id="PTHR45228">
    <property type="entry name" value="CYCLIC DI-GMP PHOSPHODIESTERASE TM_0186-RELATED"/>
    <property type="match status" value="1"/>
</dbReference>
<dbReference type="Gene3D" id="2.60.120.10">
    <property type="entry name" value="Jelly Rolls"/>
    <property type="match status" value="1"/>
</dbReference>
<dbReference type="EMBL" id="BARS01007499">
    <property type="protein sequence ID" value="GAF83789.1"/>
    <property type="molecule type" value="Genomic_DNA"/>
</dbReference>
<gene>
    <name evidence="2" type="ORF">S01H1_14420</name>
</gene>
<evidence type="ECO:0000259" key="1">
    <source>
        <dbReference type="PROSITE" id="PS51832"/>
    </source>
</evidence>
<proteinExistence type="predicted"/>
<dbReference type="CDD" id="cd02208">
    <property type="entry name" value="cupin_RmlC-like"/>
    <property type="match status" value="1"/>
</dbReference>
<comment type="caution">
    <text evidence="2">The sequence shown here is derived from an EMBL/GenBank/DDBJ whole genome shotgun (WGS) entry which is preliminary data.</text>
</comment>
<accession>X0SRU7</accession>
<dbReference type="PROSITE" id="PS51832">
    <property type="entry name" value="HD_GYP"/>
    <property type="match status" value="1"/>
</dbReference>
<dbReference type="AlphaFoldDB" id="X0SRU7"/>
<evidence type="ECO:0000313" key="2">
    <source>
        <dbReference type="EMBL" id="GAF83789.1"/>
    </source>
</evidence>
<sequence>MPCIPHNVFLQLRPRSEECFEWQFGTGADTERVLVEEERSRSEGARVIEGLTIRHRDDAVERVEKRSTTLELLAASGPVEVSRQRIEAGHHFFLFASDEWSGFELVYVLEGALTVDCEDDAENDEEPVVLRSGDYIYHNGLPKKAYFRVAEEVELLLVSSAPSFDMARDRVQEMVAIAQSVEEKDAATEGHCDRLGRLAIRTGEQLGLLGQSLIDLSYAAYLHDIGKVQVP</sequence>
<protein>
    <recommendedName>
        <fullName evidence="1">HD-GYP domain-containing protein</fullName>
    </recommendedName>
</protein>
<dbReference type="SUPFAM" id="SSF51182">
    <property type="entry name" value="RmlC-like cupins"/>
    <property type="match status" value="1"/>
</dbReference>
<name>X0SRU7_9ZZZZ</name>
<dbReference type="CDD" id="cd00077">
    <property type="entry name" value="HDc"/>
    <property type="match status" value="1"/>
</dbReference>
<dbReference type="InterPro" id="IPR003607">
    <property type="entry name" value="HD/PDEase_dom"/>
</dbReference>